<dbReference type="RefSeq" id="WP_160619304.1">
    <property type="nucleotide sequence ID" value="NZ_CP047652.1"/>
</dbReference>
<evidence type="ECO:0000313" key="2">
    <source>
        <dbReference type="Proteomes" id="UP000463975"/>
    </source>
</evidence>
<dbReference type="AlphaFoldDB" id="A0A6P1NKR4"/>
<reference evidence="1 2" key="1">
    <citation type="submission" date="2020-01" db="EMBL/GenBank/DDBJ databases">
        <title>Genome sequencing of strain KACC 21507.</title>
        <authorList>
            <person name="Heo J."/>
            <person name="Kim S.-J."/>
            <person name="Kim J.-S."/>
            <person name="Hong S.-B."/>
            <person name="Kwon S.-W."/>
        </authorList>
    </citation>
    <scope>NUCLEOTIDE SEQUENCE [LARGE SCALE GENOMIC DNA]</scope>
    <source>
        <strain evidence="1 2">KACC 21507</strain>
    </source>
</reference>
<evidence type="ECO:0000313" key="1">
    <source>
        <dbReference type="EMBL" id="QHI96232.1"/>
    </source>
</evidence>
<dbReference type="Proteomes" id="UP000463975">
    <property type="component" value="Chromosome"/>
</dbReference>
<accession>A0A6P1NKR4</accession>
<organism evidence="1 2">
    <name type="scientific">Aristophania vespae</name>
    <dbReference type="NCBI Taxonomy" id="2697033"/>
    <lineage>
        <taxon>Bacteria</taxon>
        <taxon>Pseudomonadati</taxon>
        <taxon>Pseudomonadota</taxon>
        <taxon>Alphaproteobacteria</taxon>
        <taxon>Acetobacterales</taxon>
        <taxon>Acetobacteraceae</taxon>
        <taxon>Aristophania</taxon>
    </lineage>
</organism>
<keyword evidence="2" id="KW-1185">Reference proteome</keyword>
<name>A0A6P1NKR4_9PROT</name>
<gene>
    <name evidence="1" type="ORF">GT348_08355</name>
</gene>
<sequence>MTDREFWEWYQDPMTDIYYEPCSLTGLFARFHVISGRDKENIQGALDFAYRLAKCSLAKFDLVPDEDPLSIIDKLSKNIPTDAEARWLWENHLFYLVEKGMTLIEECNLKEETEEVSPLFKAKLTAMFEEHGVGFDKKAFVPIQF</sequence>
<dbReference type="EMBL" id="CP047652">
    <property type="protein sequence ID" value="QHI96232.1"/>
    <property type="molecule type" value="Genomic_DNA"/>
</dbReference>
<proteinExistence type="predicted"/>
<dbReference type="KEGG" id="bomb:GT348_08355"/>
<protein>
    <submittedName>
        <fullName evidence="1">Uncharacterized protein</fullName>
    </submittedName>
</protein>